<accession>A0A811T5H8</accession>
<dbReference type="EMBL" id="CAJHIP010000001">
    <property type="protein sequence ID" value="CAD6490828.1"/>
    <property type="molecule type" value="Genomic_DNA"/>
</dbReference>
<dbReference type="EMBL" id="CAJHIN010000002">
    <property type="protein sequence ID" value="CAD6490200.1"/>
    <property type="molecule type" value="Genomic_DNA"/>
</dbReference>
<dbReference type="FunFam" id="3.40.1390.30:FF:000001">
    <property type="entry name" value="GTP cyclohydrolase 1 type 2"/>
    <property type="match status" value="1"/>
</dbReference>
<organism evidence="6 7">
    <name type="scientific">Candidatus Argoarchaeum ethanivorans</name>
    <dbReference type="NCBI Taxonomy" id="2608793"/>
    <lineage>
        <taxon>Archaea</taxon>
        <taxon>Methanobacteriati</taxon>
        <taxon>Methanobacteriota</taxon>
        <taxon>Stenosarchaea group</taxon>
        <taxon>Methanomicrobia</taxon>
        <taxon>Methanosarcinales</taxon>
        <taxon>Methanosarcinales incertae sedis</taxon>
        <taxon>GOM Arc I cluster</taxon>
        <taxon>Candidatus Argoarchaeum</taxon>
    </lineage>
</organism>
<feature type="binding site" evidence="3">
    <location>
        <position position="212"/>
    </location>
    <ligand>
        <name>a divalent metal cation</name>
        <dbReference type="ChEBI" id="CHEBI:60240"/>
        <label>1</label>
    </ligand>
</feature>
<keyword evidence="6" id="KW-0378">Hydrolase</keyword>
<feature type="binding site" evidence="3">
    <location>
        <position position="216"/>
    </location>
    <ligand>
        <name>a divalent metal cation</name>
        <dbReference type="ChEBI" id="CHEBI:60240"/>
        <label>1</label>
    </ligand>
</feature>
<evidence type="ECO:0000256" key="3">
    <source>
        <dbReference type="PIRSR" id="PIRSR602678-1"/>
    </source>
</evidence>
<evidence type="ECO:0000313" key="4">
    <source>
        <dbReference type="EMBL" id="CAD6490200.1"/>
    </source>
</evidence>
<dbReference type="InterPro" id="IPR036069">
    <property type="entry name" value="DUF34/NIF3_sf"/>
</dbReference>
<comment type="caution">
    <text evidence="6">The sequence shown here is derived from an EMBL/GenBank/DDBJ whole genome shotgun (WGS) entry which is preliminary data.</text>
</comment>
<dbReference type="AlphaFoldDB" id="A0A811T5H8"/>
<keyword evidence="2 3" id="KW-0479">Metal-binding</keyword>
<feature type="binding site" evidence="3">
    <location>
        <position position="65"/>
    </location>
    <ligand>
        <name>a divalent metal cation</name>
        <dbReference type="ChEBI" id="CHEBI:60240"/>
        <label>1</label>
    </ligand>
</feature>
<dbReference type="EMBL" id="CAJHIS010000005">
    <property type="protein sequence ID" value="CAD6492484.1"/>
    <property type="molecule type" value="Genomic_DNA"/>
</dbReference>
<dbReference type="Pfam" id="PF01784">
    <property type="entry name" value="DUF34_NIF3"/>
    <property type="match status" value="1"/>
</dbReference>
<dbReference type="Gene3D" id="3.40.1390.30">
    <property type="entry name" value="NIF3 (NGG1p interacting factor 3)-like"/>
    <property type="match status" value="2"/>
</dbReference>
<dbReference type="SUPFAM" id="SSF102705">
    <property type="entry name" value="NIF3 (NGG1p interacting factor 3)-like"/>
    <property type="match status" value="1"/>
</dbReference>
<dbReference type="GO" id="GO:0016787">
    <property type="term" value="F:hydrolase activity"/>
    <property type="evidence" value="ECO:0007669"/>
    <property type="project" value="UniProtKB-KW"/>
</dbReference>
<dbReference type="PANTHER" id="PTHR13799">
    <property type="entry name" value="NGG1 INTERACTING FACTOR 3"/>
    <property type="match status" value="1"/>
</dbReference>
<proteinExistence type="inferred from homology"/>
<evidence type="ECO:0000256" key="2">
    <source>
        <dbReference type="ARBA" id="ARBA00022723"/>
    </source>
</evidence>
<dbReference type="Proteomes" id="UP000634805">
    <property type="component" value="Unassembled WGS sequence"/>
</dbReference>
<dbReference type="PANTHER" id="PTHR13799:SF14">
    <property type="entry name" value="GTP CYCLOHYDROLASE 1 TYPE 2 HOMOLOG"/>
    <property type="match status" value="1"/>
</dbReference>
<dbReference type="Proteomes" id="UP000606624">
    <property type="component" value="Unassembled WGS sequence"/>
</dbReference>
<comment type="similarity">
    <text evidence="1">Belongs to the GTP cyclohydrolase I type 2/NIF3 family.</text>
</comment>
<protein>
    <submittedName>
        <fullName evidence="6">GTP cyclohydrolase 1 type 2</fullName>
    </submittedName>
</protein>
<sequence>MKLSKFVEVLEDIAPLNYCEDFDKERIGLVIDTGGDVNKAAVSLDPTNFVFEEAARLDCDLLITHHTLIFDSIFKVSKVLSNTLKIALANEISLYVMHTNFDAAPGGVNDILAELLGLSMVDACGIGRVGFVETMDIKEFSAFVAKTLNTHVQWIGNGDVKRVMVVSGSGFSQKYIDMAVENDADVLVSGELRHSAIRYADAVGLSLIDATHYATENPAMKRLCEMLPVESVFIEHDPGVSVLLK</sequence>
<dbReference type="Proteomes" id="UP000603056">
    <property type="component" value="Unassembled WGS sequence"/>
</dbReference>
<evidence type="ECO:0000313" key="5">
    <source>
        <dbReference type="EMBL" id="CAD6490828.1"/>
    </source>
</evidence>
<evidence type="ECO:0000256" key="1">
    <source>
        <dbReference type="ARBA" id="ARBA00006964"/>
    </source>
</evidence>
<gene>
    <name evidence="6" type="ORF">EMLJLAPB_00297</name>
    <name evidence="5" type="ORF">FFODKBPE_00025</name>
    <name evidence="4" type="ORF">KFBDDELM_00078</name>
</gene>
<evidence type="ECO:0000313" key="7">
    <source>
        <dbReference type="Proteomes" id="UP000634805"/>
    </source>
</evidence>
<evidence type="ECO:0000313" key="6">
    <source>
        <dbReference type="EMBL" id="CAD6492484.1"/>
    </source>
</evidence>
<dbReference type="InterPro" id="IPR002678">
    <property type="entry name" value="DUF34/NIF3"/>
</dbReference>
<reference evidence="6" key="1">
    <citation type="submission" date="2020-10" db="EMBL/GenBank/DDBJ databases">
        <authorList>
            <person name="Hahn C.J."/>
            <person name="Laso-Perez R."/>
            <person name="Vulcano F."/>
            <person name="Vaziourakis K.-M."/>
            <person name="Stokke R."/>
            <person name="Steen I.H."/>
            <person name="Teske A."/>
            <person name="Boetius A."/>
            <person name="Liebeke M."/>
            <person name="Amann R."/>
            <person name="Knittel K."/>
        </authorList>
    </citation>
    <scope>NUCLEOTIDE SEQUENCE</scope>
    <source>
        <strain evidence="6">Gfbio:e3339647-f889-4370-9287-4fb5cb688e4c:AG392D22_GoMArc1</strain>
        <strain evidence="4">Gfbio:e3339647-f889-4370-9287-4fb5cb688e4c:AG392E03_GoMArc1</strain>
        <strain evidence="5">Gfbio:e3339647-f889-4370-9287-4fb5cb688e4c:AG394J04_GoMArc1</strain>
    </source>
</reference>
<dbReference type="GO" id="GO:0046872">
    <property type="term" value="F:metal ion binding"/>
    <property type="evidence" value="ECO:0007669"/>
    <property type="project" value="UniProtKB-KW"/>
</dbReference>
<dbReference type="NCBIfam" id="TIGR00486">
    <property type="entry name" value="YbgI_SA1388"/>
    <property type="match status" value="1"/>
</dbReference>
<feature type="binding site" evidence="3">
    <location>
        <position position="102"/>
    </location>
    <ligand>
        <name>a divalent metal cation</name>
        <dbReference type="ChEBI" id="CHEBI:60240"/>
        <label>1</label>
    </ligand>
</feature>
<feature type="binding site" evidence="3">
    <location>
        <position position="66"/>
    </location>
    <ligand>
        <name>a divalent metal cation</name>
        <dbReference type="ChEBI" id="CHEBI:60240"/>
        <label>1</label>
    </ligand>
</feature>
<name>A0A811T5H8_9EURY</name>
<dbReference type="GO" id="GO:0005737">
    <property type="term" value="C:cytoplasm"/>
    <property type="evidence" value="ECO:0007669"/>
    <property type="project" value="TreeGrafter"/>
</dbReference>